<dbReference type="OrthoDB" id="7861086at2"/>
<reference evidence="3" key="1">
    <citation type="submission" date="2016-07" db="EMBL/GenBank/DDBJ databases">
        <authorList>
            <person name="Florea S."/>
            <person name="Webb J.S."/>
            <person name="Jaromczyk J."/>
            <person name="Schardl C.L."/>
        </authorList>
    </citation>
    <scope>NUCLEOTIDE SEQUENCE [LARGE SCALE GENOMIC DNA]</scope>
    <source>
        <strain evidence="3">MV-1</strain>
    </source>
</reference>
<name>A0A1E5QBW6_9PROT</name>
<keyword evidence="1" id="KW-1133">Transmembrane helix</keyword>
<protein>
    <submittedName>
        <fullName evidence="2">Uncharacterized protein</fullName>
    </submittedName>
</protein>
<dbReference type="RefSeq" id="WP_069956517.1">
    <property type="nucleotide sequence ID" value="NZ_MCGG01000006.1"/>
</dbReference>
<dbReference type="AlphaFoldDB" id="A0A1E5QBW6"/>
<organism evidence="2 3">
    <name type="scientific">Magnetovibrio blakemorei</name>
    <dbReference type="NCBI Taxonomy" id="28181"/>
    <lineage>
        <taxon>Bacteria</taxon>
        <taxon>Pseudomonadati</taxon>
        <taxon>Pseudomonadota</taxon>
        <taxon>Alphaproteobacteria</taxon>
        <taxon>Rhodospirillales</taxon>
        <taxon>Magnetovibrionaceae</taxon>
        <taxon>Magnetovibrio</taxon>
    </lineage>
</organism>
<keyword evidence="3" id="KW-1185">Reference proteome</keyword>
<evidence type="ECO:0000313" key="2">
    <source>
        <dbReference type="EMBL" id="OEJ69507.1"/>
    </source>
</evidence>
<feature type="transmembrane region" description="Helical" evidence="1">
    <location>
        <begin position="119"/>
        <end position="140"/>
    </location>
</feature>
<feature type="transmembrane region" description="Helical" evidence="1">
    <location>
        <begin position="25"/>
        <end position="48"/>
    </location>
</feature>
<keyword evidence="1" id="KW-0472">Membrane</keyword>
<dbReference type="STRING" id="28181.BEN30_02855"/>
<evidence type="ECO:0000313" key="3">
    <source>
        <dbReference type="Proteomes" id="UP000095347"/>
    </source>
</evidence>
<sequence length="143" mass="15341">MASLNANTTGLGALLRGEMSLKRAFWLWGGVGCVGQLVAISTVMLALSDAVDDFVGWAILAWIGFLYFYFIVVLVGIWRVSGRILASHKQAELQGEQQGEHLVDSAPREQKSAARAARVMVLLGALTMVAVTVQVLFIGGSPH</sequence>
<accession>A0A1E5QBW6</accession>
<keyword evidence="1" id="KW-0812">Transmembrane</keyword>
<gene>
    <name evidence="2" type="ORF">BEN30_02855</name>
</gene>
<dbReference type="Proteomes" id="UP000095347">
    <property type="component" value="Unassembled WGS sequence"/>
</dbReference>
<feature type="transmembrane region" description="Helical" evidence="1">
    <location>
        <begin position="54"/>
        <end position="78"/>
    </location>
</feature>
<evidence type="ECO:0000256" key="1">
    <source>
        <dbReference type="SAM" id="Phobius"/>
    </source>
</evidence>
<comment type="caution">
    <text evidence="2">The sequence shown here is derived from an EMBL/GenBank/DDBJ whole genome shotgun (WGS) entry which is preliminary data.</text>
</comment>
<proteinExistence type="predicted"/>
<dbReference type="EMBL" id="MCGG01000006">
    <property type="protein sequence ID" value="OEJ69507.1"/>
    <property type="molecule type" value="Genomic_DNA"/>
</dbReference>